<gene>
    <name evidence="2" type="ORF">GCM10011611_17310</name>
</gene>
<evidence type="ECO:0000313" key="2">
    <source>
        <dbReference type="EMBL" id="GGF12220.1"/>
    </source>
</evidence>
<keyword evidence="3" id="KW-1185">Reference proteome</keyword>
<evidence type="ECO:0000313" key="3">
    <source>
        <dbReference type="Proteomes" id="UP000646365"/>
    </source>
</evidence>
<keyword evidence="1" id="KW-0472">Membrane</keyword>
<dbReference type="EMBL" id="BMJQ01000004">
    <property type="protein sequence ID" value="GGF12220.1"/>
    <property type="molecule type" value="Genomic_DNA"/>
</dbReference>
<dbReference type="AlphaFoldDB" id="A0A8J2YSZ5"/>
<organism evidence="2 3">
    <name type="scientific">Aliidongia dinghuensis</name>
    <dbReference type="NCBI Taxonomy" id="1867774"/>
    <lineage>
        <taxon>Bacteria</taxon>
        <taxon>Pseudomonadati</taxon>
        <taxon>Pseudomonadota</taxon>
        <taxon>Alphaproteobacteria</taxon>
        <taxon>Rhodospirillales</taxon>
        <taxon>Dongiaceae</taxon>
        <taxon>Aliidongia</taxon>
    </lineage>
</organism>
<feature type="transmembrane region" description="Helical" evidence="1">
    <location>
        <begin position="12"/>
        <end position="29"/>
    </location>
</feature>
<dbReference type="RefSeq" id="WP_229743586.1">
    <property type="nucleotide sequence ID" value="NZ_BMJQ01000004.1"/>
</dbReference>
<comment type="caution">
    <text evidence="2">The sequence shown here is derived from an EMBL/GenBank/DDBJ whole genome shotgun (WGS) entry which is preliminary data.</text>
</comment>
<dbReference type="Pfam" id="PF14023">
    <property type="entry name" value="Bestrophin-like"/>
    <property type="match status" value="1"/>
</dbReference>
<evidence type="ECO:0000256" key="1">
    <source>
        <dbReference type="SAM" id="Phobius"/>
    </source>
</evidence>
<accession>A0A8J2YSZ5</accession>
<name>A0A8J2YSZ5_9PROT</name>
<evidence type="ECO:0008006" key="4">
    <source>
        <dbReference type="Google" id="ProtNLM"/>
    </source>
</evidence>
<protein>
    <recommendedName>
        <fullName evidence="4">DUF4239 domain-containing protein</fullName>
    </recommendedName>
</protein>
<dbReference type="Proteomes" id="UP000646365">
    <property type="component" value="Unassembled WGS sequence"/>
</dbReference>
<keyword evidence="1" id="KW-0812">Transmembrane</keyword>
<keyword evidence="1" id="KW-1133">Transmembrane helix</keyword>
<reference evidence="2" key="1">
    <citation type="journal article" date="2014" name="Int. J. Syst. Evol. Microbiol.">
        <title>Complete genome sequence of Corynebacterium casei LMG S-19264T (=DSM 44701T), isolated from a smear-ripened cheese.</title>
        <authorList>
            <consortium name="US DOE Joint Genome Institute (JGI-PGF)"/>
            <person name="Walter F."/>
            <person name="Albersmeier A."/>
            <person name="Kalinowski J."/>
            <person name="Ruckert C."/>
        </authorList>
    </citation>
    <scope>NUCLEOTIDE SEQUENCE</scope>
    <source>
        <strain evidence="2">CGMCC 1.15725</strain>
    </source>
</reference>
<feature type="transmembrane region" description="Helical" evidence="1">
    <location>
        <begin position="199"/>
        <end position="218"/>
    </location>
</feature>
<sequence length="273" mass="29156">METELLYGVGQAWIYGASLLALAGALELGRWIGRRRRAHAAGDHSALDTPALGTPALGTIESASLGLLALMIGFTFSMALTRYDTRKAAVLDEANAIGTAALRAEMLPEAQARASADLLTRYAEARLALGQAGYETPAWREAIARSLELQAALWREAVAASAADPRSTPIGLYVQALNDVIDMHEKRLTALRNHVPETVVLLLYLIAVIATGFTGYGAGLSGDGERGSKLLMALLIATVLILVIDLDRPYRGLITVSQLPMRDLIQGLPTSRP</sequence>
<dbReference type="InterPro" id="IPR025333">
    <property type="entry name" value="DUF4239"/>
</dbReference>
<feature type="transmembrane region" description="Helical" evidence="1">
    <location>
        <begin position="230"/>
        <end position="246"/>
    </location>
</feature>
<reference evidence="2" key="2">
    <citation type="submission" date="2020-09" db="EMBL/GenBank/DDBJ databases">
        <authorList>
            <person name="Sun Q."/>
            <person name="Zhou Y."/>
        </authorList>
    </citation>
    <scope>NUCLEOTIDE SEQUENCE</scope>
    <source>
        <strain evidence="2">CGMCC 1.15725</strain>
    </source>
</reference>
<proteinExistence type="predicted"/>